<keyword evidence="2" id="KW-0732">Signal</keyword>
<keyword evidence="1" id="KW-0472">Membrane</keyword>
<evidence type="ECO:0000256" key="2">
    <source>
        <dbReference type="SAM" id="SignalP"/>
    </source>
</evidence>
<dbReference type="Proteomes" id="UP000463138">
    <property type="component" value="Unassembled WGS sequence"/>
</dbReference>
<gene>
    <name evidence="3" type="ORF">DT594_11415</name>
</gene>
<keyword evidence="1" id="KW-1133">Transmembrane helix</keyword>
<reference evidence="3 4" key="1">
    <citation type="submission" date="2018-07" db="EMBL/GenBank/DDBJ databases">
        <title>Pseudomonas laoshanensis sp. nov., isolated from soil.</title>
        <authorList>
            <person name="Sun J."/>
            <person name="Yu L."/>
            <person name="Wang M."/>
            <person name="Zhang C."/>
        </authorList>
    </citation>
    <scope>NUCLEOTIDE SEQUENCE [LARGE SCALE GENOMIC DNA]</scope>
    <source>
        <strain evidence="3 4">Y22</strain>
    </source>
</reference>
<feature type="chain" id="PRO_5030965060" evidence="2">
    <location>
        <begin position="23"/>
        <end position="113"/>
    </location>
</feature>
<evidence type="ECO:0000313" key="4">
    <source>
        <dbReference type="Proteomes" id="UP000463138"/>
    </source>
</evidence>
<dbReference type="AlphaFoldDB" id="A0A7V7KWZ6"/>
<feature type="signal peptide" evidence="2">
    <location>
        <begin position="1"/>
        <end position="22"/>
    </location>
</feature>
<dbReference type="RefSeq" id="WP_149332790.1">
    <property type="nucleotide sequence ID" value="NZ_JBHOFR010000008.1"/>
</dbReference>
<protein>
    <submittedName>
        <fullName evidence="3">Multidrug transporter</fullName>
    </submittedName>
</protein>
<feature type="transmembrane region" description="Helical" evidence="1">
    <location>
        <begin position="38"/>
        <end position="66"/>
    </location>
</feature>
<sequence length="113" mass="11955">MRLLRHTTALMAGMLLSASVLAQENSHSPYQDHVENPGIFAMIGDLVIARPLLLGVTAIGAAAFVVSLPFTLAGGNVTEAGQELVLRPGTETFVRCLGCTKSGYGRSQQDENL</sequence>
<dbReference type="EMBL" id="QOVF01000003">
    <property type="protein sequence ID" value="KAA0693927.1"/>
    <property type="molecule type" value="Genomic_DNA"/>
</dbReference>
<evidence type="ECO:0000256" key="1">
    <source>
        <dbReference type="SAM" id="Phobius"/>
    </source>
</evidence>
<keyword evidence="4" id="KW-1185">Reference proteome</keyword>
<organism evidence="3 4">
    <name type="scientific">Halopseudomonas laoshanensis</name>
    <dbReference type="NCBI Taxonomy" id="2268758"/>
    <lineage>
        <taxon>Bacteria</taxon>
        <taxon>Pseudomonadati</taxon>
        <taxon>Pseudomonadota</taxon>
        <taxon>Gammaproteobacteria</taxon>
        <taxon>Pseudomonadales</taxon>
        <taxon>Pseudomonadaceae</taxon>
        <taxon>Halopseudomonas</taxon>
    </lineage>
</organism>
<accession>A0A7V7KWZ6</accession>
<dbReference type="OrthoDB" id="332175at2"/>
<name>A0A7V7KWZ6_9GAMM</name>
<comment type="caution">
    <text evidence="3">The sequence shown here is derived from an EMBL/GenBank/DDBJ whole genome shotgun (WGS) entry which is preliminary data.</text>
</comment>
<keyword evidence="1" id="KW-0812">Transmembrane</keyword>
<proteinExistence type="predicted"/>
<evidence type="ECO:0000313" key="3">
    <source>
        <dbReference type="EMBL" id="KAA0693927.1"/>
    </source>
</evidence>